<keyword evidence="2 8" id="KW-0547">Nucleotide-binding</keyword>
<evidence type="ECO:0000256" key="7">
    <source>
        <dbReference type="ARBA" id="ARBA00042858"/>
    </source>
</evidence>
<dbReference type="AlphaFoldDB" id="A0A196SF14"/>
<evidence type="ECO:0000256" key="9">
    <source>
        <dbReference type="RuleBase" id="RU000304"/>
    </source>
</evidence>
<dbReference type="InterPro" id="IPR000719">
    <property type="entry name" value="Prot_kinase_dom"/>
</dbReference>
<feature type="binding site" evidence="8">
    <location>
        <position position="45"/>
    </location>
    <ligand>
        <name>ATP</name>
        <dbReference type="ChEBI" id="CHEBI:30616"/>
    </ligand>
</feature>
<dbReference type="GO" id="GO:0004674">
    <property type="term" value="F:protein serine/threonine kinase activity"/>
    <property type="evidence" value="ECO:0007669"/>
    <property type="project" value="UniProtKB-KW"/>
</dbReference>
<dbReference type="GO" id="GO:0005524">
    <property type="term" value="F:ATP binding"/>
    <property type="evidence" value="ECO:0007669"/>
    <property type="project" value="UniProtKB-UniRule"/>
</dbReference>
<evidence type="ECO:0000256" key="3">
    <source>
        <dbReference type="ARBA" id="ARBA00022840"/>
    </source>
</evidence>
<dbReference type="SMART" id="SM00220">
    <property type="entry name" value="S_TKc"/>
    <property type="match status" value="1"/>
</dbReference>
<keyword evidence="11" id="KW-0418">Kinase</keyword>
<dbReference type="InterPro" id="IPR017441">
    <property type="entry name" value="Protein_kinase_ATP_BS"/>
</dbReference>
<comment type="similarity">
    <text evidence="1">Belongs to the protein kinase superfamily. CMGC Ser/Thr protein kinase family. CDC2/CDKX subfamily.</text>
</comment>
<feature type="domain" description="Protein kinase" evidence="10">
    <location>
        <begin position="16"/>
        <end position="314"/>
    </location>
</feature>
<dbReference type="OrthoDB" id="192267at2759"/>
<sequence>MSCSKVAGCVNTISDYSITKCIGKGTYGSVFKGVHKQTGDVVALKRIDFTDIGIPKSSTREIQLLMGLKHPNIIHLREIVVDDVSKENGSIPNHFYLVFDFIDNDLAGIVRAINQKMLPPLSCSVLQWYIYQIVSVLDFLHGSHIIHRDIKLDNFLVTNDHHIYLSDFGLSRLITSSSRLSFPAYAMAYRSPEILLEMQPYTMAADIWALGVLIATILVGRTLFVGTTDREVMVDILGKCGVPPMSIRSGLKECSLEAPIPSMRCIKTILEAGEGVFFSCHRDRDQLIDLCDRLLDLNPKMRPTTHMILLHPFLKDIVPPSRMRDITEMKQCDDPLLNLIVRNKET</sequence>
<dbReference type="PROSITE" id="PS00107">
    <property type="entry name" value="PROTEIN_KINASE_ATP"/>
    <property type="match status" value="1"/>
</dbReference>
<organism evidence="11 12">
    <name type="scientific">Blastocystis sp. subtype 1 (strain ATCC 50177 / NandII)</name>
    <dbReference type="NCBI Taxonomy" id="478820"/>
    <lineage>
        <taxon>Eukaryota</taxon>
        <taxon>Sar</taxon>
        <taxon>Stramenopiles</taxon>
        <taxon>Bigyra</taxon>
        <taxon>Opalozoa</taxon>
        <taxon>Opalinata</taxon>
        <taxon>Blastocystidae</taxon>
        <taxon>Blastocystis</taxon>
    </lineage>
</organism>
<gene>
    <name evidence="11" type="ORF">AV274_3375</name>
</gene>
<name>A0A196SF14_BLAHN</name>
<dbReference type="PANTHER" id="PTHR24056">
    <property type="entry name" value="CELL DIVISION PROTEIN KINASE"/>
    <property type="match status" value="1"/>
</dbReference>
<evidence type="ECO:0000256" key="5">
    <source>
        <dbReference type="ARBA" id="ARBA00039612"/>
    </source>
</evidence>
<keyword evidence="9" id="KW-0723">Serine/threonine-protein kinase</keyword>
<dbReference type="Proteomes" id="UP000078348">
    <property type="component" value="Unassembled WGS sequence"/>
</dbReference>
<dbReference type="PROSITE" id="PS00108">
    <property type="entry name" value="PROTEIN_KINASE_ST"/>
    <property type="match status" value="1"/>
</dbReference>
<dbReference type="GO" id="GO:0005634">
    <property type="term" value="C:nucleus"/>
    <property type="evidence" value="ECO:0007669"/>
    <property type="project" value="TreeGrafter"/>
</dbReference>
<dbReference type="SUPFAM" id="SSF56112">
    <property type="entry name" value="Protein kinase-like (PK-like)"/>
    <property type="match status" value="1"/>
</dbReference>
<evidence type="ECO:0000256" key="8">
    <source>
        <dbReference type="PROSITE-ProRule" id="PRU10141"/>
    </source>
</evidence>
<proteinExistence type="inferred from homology"/>
<dbReference type="STRING" id="478820.A0A196SF14"/>
<evidence type="ECO:0000313" key="11">
    <source>
        <dbReference type="EMBL" id="OAO14916.1"/>
    </source>
</evidence>
<comment type="subunit">
    <text evidence="4">May form a complex composed of at least the catalytic subunit CRK2 and a cyclin.</text>
</comment>
<dbReference type="EMBL" id="LXWW01000201">
    <property type="protein sequence ID" value="OAO14916.1"/>
    <property type="molecule type" value="Genomic_DNA"/>
</dbReference>
<dbReference type="PROSITE" id="PS50011">
    <property type="entry name" value="PROTEIN_KINASE_DOM"/>
    <property type="match status" value="1"/>
</dbReference>
<keyword evidence="12" id="KW-1185">Reference proteome</keyword>
<comment type="caution">
    <text evidence="11">The sequence shown here is derived from an EMBL/GenBank/DDBJ whole genome shotgun (WGS) entry which is preliminary data.</text>
</comment>
<dbReference type="Pfam" id="PF00069">
    <property type="entry name" value="Pkinase"/>
    <property type="match status" value="1"/>
</dbReference>
<dbReference type="InterPro" id="IPR011009">
    <property type="entry name" value="Kinase-like_dom_sf"/>
</dbReference>
<evidence type="ECO:0000256" key="4">
    <source>
        <dbReference type="ARBA" id="ARBA00038543"/>
    </source>
</evidence>
<evidence type="ECO:0000313" key="12">
    <source>
        <dbReference type="Proteomes" id="UP000078348"/>
    </source>
</evidence>
<evidence type="ECO:0000256" key="2">
    <source>
        <dbReference type="ARBA" id="ARBA00022741"/>
    </source>
</evidence>
<dbReference type="Gene3D" id="1.10.510.10">
    <property type="entry name" value="Transferase(Phosphotransferase) domain 1"/>
    <property type="match status" value="1"/>
</dbReference>
<evidence type="ECO:0000259" key="10">
    <source>
        <dbReference type="PROSITE" id="PS50011"/>
    </source>
</evidence>
<keyword evidence="3 8" id="KW-0067">ATP-binding</keyword>
<keyword evidence="11" id="KW-0808">Transferase</keyword>
<dbReference type="InterPro" id="IPR008271">
    <property type="entry name" value="Ser/Thr_kinase_AS"/>
</dbReference>
<reference evidence="11 12" key="1">
    <citation type="submission" date="2016-05" db="EMBL/GenBank/DDBJ databases">
        <title>Nuclear genome of Blastocystis sp. subtype 1 NandII.</title>
        <authorList>
            <person name="Gentekaki E."/>
            <person name="Curtis B."/>
            <person name="Stairs C."/>
            <person name="Eme L."/>
            <person name="Herman E."/>
            <person name="Klimes V."/>
            <person name="Arias M.C."/>
            <person name="Elias M."/>
            <person name="Hilliou F."/>
            <person name="Klute M."/>
            <person name="Malik S.-B."/>
            <person name="Pightling A."/>
            <person name="Rachubinski R."/>
            <person name="Salas D."/>
            <person name="Schlacht A."/>
            <person name="Suga H."/>
            <person name="Archibald J."/>
            <person name="Ball S.G."/>
            <person name="Clark G."/>
            <person name="Dacks J."/>
            <person name="Van Der Giezen M."/>
            <person name="Tsaousis A."/>
            <person name="Roger A."/>
        </authorList>
    </citation>
    <scope>NUCLEOTIDE SEQUENCE [LARGE SCALE GENOMIC DNA]</scope>
    <source>
        <strain evidence="12">ATCC 50177 / NandII</strain>
    </source>
</reference>
<evidence type="ECO:0000256" key="6">
    <source>
        <dbReference type="ARBA" id="ARBA00041902"/>
    </source>
</evidence>
<dbReference type="InterPro" id="IPR050108">
    <property type="entry name" value="CDK"/>
</dbReference>
<dbReference type="Gene3D" id="3.30.200.20">
    <property type="entry name" value="Phosphorylase Kinase, domain 1"/>
    <property type="match status" value="1"/>
</dbReference>
<protein>
    <recommendedName>
        <fullName evidence="5">Cyclin-dependent kinase 2 homolog</fullName>
    </recommendedName>
    <alternativeName>
        <fullName evidence="6">Cell division control protein 2 homolog</fullName>
    </alternativeName>
    <alternativeName>
        <fullName evidence="7">cdc2-related kinase 2</fullName>
    </alternativeName>
</protein>
<accession>A0A196SF14</accession>
<evidence type="ECO:0000256" key="1">
    <source>
        <dbReference type="ARBA" id="ARBA00006485"/>
    </source>
</evidence>